<name>A0A9Q0K7Y8_9MAGN</name>
<dbReference type="EMBL" id="JAMYWD010000007">
    <property type="protein sequence ID" value="KAJ4965542.1"/>
    <property type="molecule type" value="Genomic_DNA"/>
</dbReference>
<evidence type="ECO:0000313" key="3">
    <source>
        <dbReference type="Proteomes" id="UP001141806"/>
    </source>
</evidence>
<dbReference type="Proteomes" id="UP001141806">
    <property type="component" value="Unassembled WGS sequence"/>
</dbReference>
<reference evidence="2" key="1">
    <citation type="journal article" date="2023" name="Plant J.">
        <title>The genome of the king protea, Protea cynaroides.</title>
        <authorList>
            <person name="Chang J."/>
            <person name="Duong T.A."/>
            <person name="Schoeman C."/>
            <person name="Ma X."/>
            <person name="Roodt D."/>
            <person name="Barker N."/>
            <person name="Li Z."/>
            <person name="Van de Peer Y."/>
            <person name="Mizrachi E."/>
        </authorList>
    </citation>
    <scope>NUCLEOTIDE SEQUENCE</scope>
    <source>
        <tissue evidence="2">Young leaves</tissue>
    </source>
</reference>
<accession>A0A9Q0K7Y8</accession>
<feature type="compositionally biased region" description="Basic and acidic residues" evidence="1">
    <location>
        <begin position="93"/>
        <end position="108"/>
    </location>
</feature>
<dbReference type="AlphaFoldDB" id="A0A9Q0K7Y8"/>
<protein>
    <submittedName>
        <fullName evidence="2">Uncharacterized protein</fullName>
    </submittedName>
</protein>
<organism evidence="2 3">
    <name type="scientific">Protea cynaroides</name>
    <dbReference type="NCBI Taxonomy" id="273540"/>
    <lineage>
        <taxon>Eukaryota</taxon>
        <taxon>Viridiplantae</taxon>
        <taxon>Streptophyta</taxon>
        <taxon>Embryophyta</taxon>
        <taxon>Tracheophyta</taxon>
        <taxon>Spermatophyta</taxon>
        <taxon>Magnoliopsida</taxon>
        <taxon>Proteales</taxon>
        <taxon>Proteaceae</taxon>
        <taxon>Protea</taxon>
    </lineage>
</organism>
<feature type="region of interest" description="Disordered" evidence="1">
    <location>
        <begin position="93"/>
        <end position="114"/>
    </location>
</feature>
<comment type="caution">
    <text evidence="2">The sequence shown here is derived from an EMBL/GenBank/DDBJ whole genome shotgun (WGS) entry which is preliminary data.</text>
</comment>
<evidence type="ECO:0000313" key="2">
    <source>
        <dbReference type="EMBL" id="KAJ4965542.1"/>
    </source>
</evidence>
<evidence type="ECO:0000256" key="1">
    <source>
        <dbReference type="SAM" id="MobiDB-lite"/>
    </source>
</evidence>
<keyword evidence="3" id="KW-1185">Reference proteome</keyword>
<sequence>MMVIMAVNGKWVLKVVGGCTGDGGVMGFSGESSVLRWRCKVVSWQGFTGNAADQWSGVAHGFDQPLLFRRRRTRLQKLPSRISDDRWRRRRPEDQVSDLVSKKPDRNSSYRRRSRRFRSPVALLPSSPTTTSPSSSGVAVVFFLLKTPLCFDFQTLASPLFRSERREK</sequence>
<gene>
    <name evidence="2" type="ORF">NE237_017391</name>
</gene>
<proteinExistence type="predicted"/>